<evidence type="ECO:0000313" key="1">
    <source>
        <dbReference type="EMBL" id="GJG59006.1"/>
    </source>
</evidence>
<keyword evidence="2" id="KW-1185">Reference proteome</keyword>
<proteinExistence type="predicted"/>
<dbReference type="GeneID" id="72466951"/>
<gene>
    <name evidence="1" type="ORF">PRLR5076_18570</name>
</gene>
<dbReference type="AlphaFoldDB" id="A0A9R1CAG6"/>
<protein>
    <submittedName>
        <fullName evidence="1">Uncharacterized protein</fullName>
    </submittedName>
</protein>
<name>A0A9R1CAG6_9BACT</name>
<dbReference type="Proteomes" id="UP000825483">
    <property type="component" value="Unassembled WGS sequence"/>
</dbReference>
<evidence type="ECO:0000313" key="2">
    <source>
        <dbReference type="Proteomes" id="UP000825483"/>
    </source>
</evidence>
<dbReference type="RefSeq" id="WP_223928981.1">
    <property type="nucleotide sequence ID" value="NZ_BPTU01000001.1"/>
</dbReference>
<sequence length="148" mass="17484">MELLCKAMLYAAEKIARENGYILVAQEKRFADKDNFWGNVAAALMYARDNGYQKRLSYQYFKYIYPQFEEDRNEKSPVPKIELDLHFGSPRMTFYAHDDAGSCCLTYKRETHKFSEAQVFGDLGFPRAELCKEYIEEYIREHSDSRNQ</sequence>
<accession>A0A9R1CAG6</accession>
<reference evidence="1" key="1">
    <citation type="journal article" date="2022" name="Int. J. Syst. Evol. Microbiol.">
        <title>Prevotella lacticifex sp. nov., isolated from the rumen of cows.</title>
        <authorList>
            <person name="Shinkai T."/>
            <person name="Ikeyama N."/>
            <person name="Kumagai M."/>
            <person name="Ohmori H."/>
            <person name="Sakamoto M."/>
            <person name="Ohkuma M."/>
            <person name="Mitsumori M."/>
        </authorList>
    </citation>
    <scope>NUCLEOTIDE SEQUENCE</scope>
    <source>
        <strain evidence="1">R5076</strain>
    </source>
</reference>
<comment type="caution">
    <text evidence="1">The sequence shown here is derived from an EMBL/GenBank/DDBJ whole genome shotgun (WGS) entry which is preliminary data.</text>
</comment>
<organism evidence="1 2">
    <name type="scientific">Prevotella lacticifex</name>
    <dbReference type="NCBI Taxonomy" id="2854755"/>
    <lineage>
        <taxon>Bacteria</taxon>
        <taxon>Pseudomonadati</taxon>
        <taxon>Bacteroidota</taxon>
        <taxon>Bacteroidia</taxon>
        <taxon>Bacteroidales</taxon>
        <taxon>Prevotellaceae</taxon>
        <taxon>Prevotella</taxon>
    </lineage>
</organism>
<dbReference type="EMBL" id="BPUB01000002">
    <property type="protein sequence ID" value="GJG59006.1"/>
    <property type="molecule type" value="Genomic_DNA"/>
</dbReference>